<feature type="transmembrane region" description="Helical" evidence="1">
    <location>
        <begin position="21"/>
        <end position="43"/>
    </location>
</feature>
<accession>A0A2K8YW84</accession>
<feature type="transmembrane region" description="Helical" evidence="1">
    <location>
        <begin position="49"/>
        <end position="69"/>
    </location>
</feature>
<reference evidence="2 3" key="1">
    <citation type="submission" date="2017-11" db="EMBL/GenBank/DDBJ databases">
        <title>Taxonomic description and genome sequences of Spirosoma HA7 sp. nov., isolated from pollen microhabitat of Corylus avellana.</title>
        <authorList>
            <person name="Ambika Manirajan B."/>
            <person name="Suarez C."/>
            <person name="Ratering S."/>
            <person name="Geissler-Plaum R."/>
            <person name="Cardinale M."/>
            <person name="Sylvia S."/>
        </authorList>
    </citation>
    <scope>NUCLEOTIDE SEQUENCE [LARGE SCALE GENOMIC DNA]</scope>
    <source>
        <strain evidence="2 3">HA7</strain>
    </source>
</reference>
<evidence type="ECO:0000313" key="2">
    <source>
        <dbReference type="EMBL" id="AUD01887.1"/>
    </source>
</evidence>
<proteinExistence type="predicted"/>
<dbReference type="AlphaFoldDB" id="A0A2K8YW84"/>
<protein>
    <submittedName>
        <fullName evidence="2">Redox-active disulfide protein 2</fullName>
    </submittedName>
</protein>
<sequence length="83" mass="9316">MKNKNLSEMDSEALLKQEKSIKFLTGILIGALIALLAIGIISAYKNGQYTFIILPLALLPIVFLNINNLKEIKKEITSRRNML</sequence>
<dbReference type="EMBL" id="CP025096">
    <property type="protein sequence ID" value="AUD01887.1"/>
    <property type="molecule type" value="Genomic_DNA"/>
</dbReference>
<keyword evidence="3" id="KW-1185">Reference proteome</keyword>
<dbReference type="RefSeq" id="WP_100987607.1">
    <property type="nucleotide sequence ID" value="NZ_CP025096.1"/>
</dbReference>
<evidence type="ECO:0000256" key="1">
    <source>
        <dbReference type="SAM" id="Phobius"/>
    </source>
</evidence>
<organism evidence="2 3">
    <name type="scientific">Spirosoma pollinicola</name>
    <dbReference type="NCBI Taxonomy" id="2057025"/>
    <lineage>
        <taxon>Bacteria</taxon>
        <taxon>Pseudomonadati</taxon>
        <taxon>Bacteroidota</taxon>
        <taxon>Cytophagia</taxon>
        <taxon>Cytophagales</taxon>
        <taxon>Cytophagaceae</taxon>
        <taxon>Spirosoma</taxon>
    </lineage>
</organism>
<gene>
    <name evidence="2" type="ORF">CWM47_08680</name>
</gene>
<keyword evidence="1" id="KW-1133">Transmembrane helix</keyword>
<name>A0A2K8YW84_9BACT</name>
<dbReference type="OrthoDB" id="712820at2"/>
<keyword evidence="1" id="KW-0812">Transmembrane</keyword>
<keyword evidence="1" id="KW-0472">Membrane</keyword>
<dbReference type="KEGG" id="spir:CWM47_08680"/>
<evidence type="ECO:0000313" key="3">
    <source>
        <dbReference type="Proteomes" id="UP000232883"/>
    </source>
</evidence>
<dbReference type="Proteomes" id="UP000232883">
    <property type="component" value="Chromosome"/>
</dbReference>